<proteinExistence type="inferred from homology"/>
<feature type="repeat" description="TPR" evidence="3">
    <location>
        <begin position="260"/>
        <end position="293"/>
    </location>
</feature>
<feature type="repeat" description="TPR" evidence="3">
    <location>
        <begin position="362"/>
        <end position="395"/>
    </location>
</feature>
<dbReference type="RefSeq" id="XP_012654866.1">
    <property type="nucleotide sequence ID" value="XM_012799412.1"/>
</dbReference>
<dbReference type="OrthoDB" id="329563at2759"/>
<evidence type="ECO:0000256" key="3">
    <source>
        <dbReference type="PROSITE-ProRule" id="PRU00339"/>
    </source>
</evidence>
<accession>W7X831</accession>
<dbReference type="SUPFAM" id="SSF48439">
    <property type="entry name" value="Protein prenylyltransferase"/>
    <property type="match status" value="1"/>
</dbReference>
<comment type="similarity">
    <text evidence="2">Belongs to the APC3/CDC27 family.</text>
</comment>
<dbReference type="SUPFAM" id="SSF48452">
    <property type="entry name" value="TPR-like"/>
    <property type="match status" value="2"/>
</dbReference>
<dbReference type="Pfam" id="PF00515">
    <property type="entry name" value="TPR_1"/>
    <property type="match status" value="1"/>
</dbReference>
<dbReference type="SMART" id="SM00028">
    <property type="entry name" value="TPR"/>
    <property type="match status" value="7"/>
</dbReference>
<evidence type="ECO:0000256" key="2">
    <source>
        <dbReference type="ARBA" id="ARBA00038210"/>
    </source>
</evidence>
<keyword evidence="1 3" id="KW-0802">TPR repeat</keyword>
<organism evidence="5 6">
    <name type="scientific">Tetrahymena thermophila (strain SB210)</name>
    <dbReference type="NCBI Taxonomy" id="312017"/>
    <lineage>
        <taxon>Eukaryota</taxon>
        <taxon>Sar</taxon>
        <taxon>Alveolata</taxon>
        <taxon>Ciliophora</taxon>
        <taxon>Intramacronucleata</taxon>
        <taxon>Oligohymenophorea</taxon>
        <taxon>Hymenostomatida</taxon>
        <taxon>Tetrahymenina</taxon>
        <taxon>Tetrahymenidae</taxon>
        <taxon>Tetrahymena</taxon>
    </lineage>
</organism>
<dbReference type="KEGG" id="tet:TTHERM_000629729"/>
<evidence type="ECO:0000313" key="6">
    <source>
        <dbReference type="Proteomes" id="UP000009168"/>
    </source>
</evidence>
<dbReference type="EMBL" id="GG662532">
    <property type="protein sequence ID" value="EWS72583.1"/>
    <property type="molecule type" value="Genomic_DNA"/>
</dbReference>
<dbReference type="Gene3D" id="1.25.40.10">
    <property type="entry name" value="Tetratricopeptide repeat domain"/>
    <property type="match status" value="2"/>
</dbReference>
<sequence length="465" mass="56136">MQKQQEQQQPKLTLQDYEKRQIDIDFTNIEKELDQCKQRIELNEQDLEAMIKLGLIYIRYYKDKKNSLQYFERVLKIDERDIDALLGKCYCILEDKKKTEFEQCQSLIDKCFSQKIKYWRIYYYQSMLYYLMYKDYLSKKFIMKALKHKPKQYLSLSLLALIQSEFSSEIEQSKCIIDNLVTNPQDFKYDFSVFYRAGKIYEKLKEPNQAIQFFFESCKYRYNYSQAYKMVSDIYSNQLNDFEKAEHYANLAIQLDPQNDEAYLSMGEIKDKQNKKEQSLEYFFKAIEINPQNETAYILILDRYEQMGYKRQEFHDLCTQFYKNNPYSADASFEMAYSLSTQKDFYPALKYYKKSLNSTCYVDIYNNIGNVYFQLKDLEEAEHYFLKALQQDPNDLQFNENLNIVAEYSKLVNEGFDPFEYNSDQEDDSDDDDEDDVQNQEEEQEQEQQEEEKDQEINQENNKKT</sequence>
<dbReference type="InParanoid" id="W7X831"/>
<evidence type="ECO:0000256" key="1">
    <source>
        <dbReference type="ARBA" id="ARBA00022803"/>
    </source>
</evidence>
<name>W7X831_TETTS</name>
<reference evidence="6" key="1">
    <citation type="journal article" date="2006" name="PLoS Biol.">
        <title>Macronuclear genome sequence of the ciliate Tetrahymena thermophila, a model eukaryote.</title>
        <authorList>
            <person name="Eisen J.A."/>
            <person name="Coyne R.S."/>
            <person name="Wu M."/>
            <person name="Wu D."/>
            <person name="Thiagarajan M."/>
            <person name="Wortman J.R."/>
            <person name="Badger J.H."/>
            <person name="Ren Q."/>
            <person name="Amedeo P."/>
            <person name="Jones K.M."/>
            <person name="Tallon L.J."/>
            <person name="Delcher A.L."/>
            <person name="Salzberg S.L."/>
            <person name="Silva J.C."/>
            <person name="Haas B.J."/>
            <person name="Majoros W.H."/>
            <person name="Farzad M."/>
            <person name="Carlton J.M."/>
            <person name="Smith R.K. Jr."/>
            <person name="Garg J."/>
            <person name="Pearlman R.E."/>
            <person name="Karrer K.M."/>
            <person name="Sun L."/>
            <person name="Manning G."/>
            <person name="Elde N.C."/>
            <person name="Turkewitz A.P."/>
            <person name="Asai D.J."/>
            <person name="Wilkes D.E."/>
            <person name="Wang Y."/>
            <person name="Cai H."/>
            <person name="Collins K."/>
            <person name="Stewart B.A."/>
            <person name="Lee S.R."/>
            <person name="Wilamowska K."/>
            <person name="Weinberg Z."/>
            <person name="Ruzzo W.L."/>
            <person name="Wloga D."/>
            <person name="Gaertig J."/>
            <person name="Frankel J."/>
            <person name="Tsao C.-C."/>
            <person name="Gorovsky M.A."/>
            <person name="Keeling P.J."/>
            <person name="Waller R.F."/>
            <person name="Patron N.J."/>
            <person name="Cherry J.M."/>
            <person name="Stover N.A."/>
            <person name="Krieger C.J."/>
            <person name="del Toro C."/>
            <person name="Ryder H.F."/>
            <person name="Williamson S.C."/>
            <person name="Barbeau R.A."/>
            <person name="Hamilton E.P."/>
            <person name="Orias E."/>
        </authorList>
    </citation>
    <scope>NUCLEOTIDE SEQUENCE [LARGE SCALE GENOMIC DNA]</scope>
    <source>
        <strain evidence="6">SB210</strain>
    </source>
</reference>
<dbReference type="Pfam" id="PF13181">
    <property type="entry name" value="TPR_8"/>
    <property type="match status" value="3"/>
</dbReference>
<feature type="compositionally biased region" description="Acidic residues" evidence="4">
    <location>
        <begin position="423"/>
        <end position="454"/>
    </location>
</feature>
<keyword evidence="6" id="KW-1185">Reference proteome</keyword>
<gene>
    <name evidence="5" type="ORF">TTHERM_000629729</name>
</gene>
<dbReference type="Proteomes" id="UP000009168">
    <property type="component" value="Unassembled WGS sequence"/>
</dbReference>
<dbReference type="InterPro" id="IPR011990">
    <property type="entry name" value="TPR-like_helical_dom_sf"/>
</dbReference>
<evidence type="ECO:0000256" key="4">
    <source>
        <dbReference type="SAM" id="MobiDB-lite"/>
    </source>
</evidence>
<dbReference type="PANTHER" id="PTHR12558:SF13">
    <property type="entry name" value="CELL DIVISION CYCLE PROTEIN 27 HOMOLOG"/>
    <property type="match status" value="1"/>
</dbReference>
<dbReference type="PANTHER" id="PTHR12558">
    <property type="entry name" value="CELL DIVISION CYCLE 16,23,27"/>
    <property type="match status" value="1"/>
</dbReference>
<protein>
    <submittedName>
        <fullName evidence="5">Tetratricopeptide repeat protein</fullName>
    </submittedName>
</protein>
<dbReference type="GeneID" id="24439902"/>
<dbReference type="PROSITE" id="PS50293">
    <property type="entry name" value="TPR_REGION"/>
    <property type="match status" value="1"/>
</dbReference>
<dbReference type="InterPro" id="IPR019734">
    <property type="entry name" value="TPR_rpt"/>
</dbReference>
<dbReference type="PROSITE" id="PS50005">
    <property type="entry name" value="TPR"/>
    <property type="match status" value="2"/>
</dbReference>
<dbReference type="AlphaFoldDB" id="W7X831"/>
<feature type="region of interest" description="Disordered" evidence="4">
    <location>
        <begin position="416"/>
        <end position="465"/>
    </location>
</feature>
<evidence type="ECO:0000313" key="5">
    <source>
        <dbReference type="EMBL" id="EWS72583.1"/>
    </source>
</evidence>